<name>A0A521B8A9_9SPHI</name>
<keyword evidence="2" id="KW-1185">Reference proteome</keyword>
<dbReference type="SUPFAM" id="SSF82171">
    <property type="entry name" value="DPP6 N-terminal domain-like"/>
    <property type="match status" value="1"/>
</dbReference>
<organism evidence="1 2">
    <name type="scientific">Pedobacter westerhofensis</name>
    <dbReference type="NCBI Taxonomy" id="425512"/>
    <lineage>
        <taxon>Bacteria</taxon>
        <taxon>Pseudomonadati</taxon>
        <taxon>Bacteroidota</taxon>
        <taxon>Sphingobacteriia</taxon>
        <taxon>Sphingobacteriales</taxon>
        <taxon>Sphingobacteriaceae</taxon>
        <taxon>Pedobacter</taxon>
    </lineage>
</organism>
<accession>A0A521B8A9</accession>
<dbReference type="AlphaFoldDB" id="A0A521B8A9"/>
<dbReference type="OrthoDB" id="9798438at2"/>
<gene>
    <name evidence="1" type="ORF">SAMN06265348_10285</name>
</gene>
<sequence length="272" mass="31480">MRSKEISGFLQSPETKETSGIASSGIFSDIYYIHNDSGDTSRFFAITPKGNLVSTFYFQKDKDLLSWQLDCEDVAVGKGPKTGKSYVYLGDIGDNFYVRNYITIYRFEEQPSWMSSKINHVVPAQLHLSYPDSPQDAETMMIDPQQNLLYIVNKRTDTIRVYTTPLSFRNNEKRVLRLRSKIHFPGYKPFKYITAGDISKDGTKILLKSYGKVYFWLRKEKEPVWETMKRKPEELPYDIQRQGEAIGFTPDAEGYYTTSEGSFAAIYYYHLP</sequence>
<protein>
    <recommendedName>
        <fullName evidence="3">WD40-like Beta Propeller Repeat</fullName>
    </recommendedName>
</protein>
<dbReference type="RefSeq" id="WP_142526781.1">
    <property type="nucleotide sequence ID" value="NZ_CBCSJO010000003.1"/>
</dbReference>
<evidence type="ECO:0008006" key="3">
    <source>
        <dbReference type="Google" id="ProtNLM"/>
    </source>
</evidence>
<evidence type="ECO:0000313" key="1">
    <source>
        <dbReference type="EMBL" id="SMO43285.1"/>
    </source>
</evidence>
<reference evidence="1 2" key="1">
    <citation type="submission" date="2017-05" db="EMBL/GenBank/DDBJ databases">
        <authorList>
            <person name="Varghese N."/>
            <person name="Submissions S."/>
        </authorList>
    </citation>
    <scope>NUCLEOTIDE SEQUENCE [LARGE SCALE GENOMIC DNA]</scope>
    <source>
        <strain evidence="1 2">DSM 19036</strain>
    </source>
</reference>
<evidence type="ECO:0000313" key="2">
    <source>
        <dbReference type="Proteomes" id="UP000320300"/>
    </source>
</evidence>
<dbReference type="Proteomes" id="UP000320300">
    <property type="component" value="Unassembled WGS sequence"/>
</dbReference>
<dbReference type="EMBL" id="FXTN01000002">
    <property type="protein sequence ID" value="SMO43285.1"/>
    <property type="molecule type" value="Genomic_DNA"/>
</dbReference>
<proteinExistence type="predicted"/>